<evidence type="ECO:0000313" key="3">
    <source>
        <dbReference type="Proteomes" id="UP000078287"/>
    </source>
</evidence>
<dbReference type="Proteomes" id="UP000078287">
    <property type="component" value="Unassembled WGS sequence"/>
</dbReference>
<name>A0A178M9D1_9CHLR</name>
<dbReference type="OrthoDB" id="140980at2"/>
<reference evidence="2 3" key="1">
    <citation type="submission" date="2016-04" db="EMBL/GenBank/DDBJ databases">
        <title>Chloroflexus islandicus sp. nov., a thermophilic filamentous anoxygenic phototrophic bacterium from geyser Strokkur (Iceland).</title>
        <authorList>
            <person name="Gaisin V.A."/>
            <person name="Kalashnikov A.M."/>
            <person name="Sukhacheva M.V."/>
            <person name="Grouzdev D.S."/>
            <person name="Ivanov T.M."/>
            <person name="Kuznetsov B."/>
            <person name="Gorlenko V.M."/>
        </authorList>
    </citation>
    <scope>NUCLEOTIDE SEQUENCE [LARGE SCALE GENOMIC DNA]</scope>
    <source>
        <strain evidence="3">isl-2</strain>
    </source>
</reference>
<evidence type="ECO:0000313" key="2">
    <source>
        <dbReference type="EMBL" id="OAN44645.1"/>
    </source>
</evidence>
<dbReference type="PANTHER" id="PTHR43044:SF1">
    <property type="entry name" value="QUINOL:CYTOCHROME C OXIDOREDUCTASE QUINONE-BINDING SUBUNIT 2"/>
    <property type="match status" value="1"/>
</dbReference>
<dbReference type="STRING" id="1707952.A6A03_16200"/>
<feature type="transmembrane region" description="Helical" evidence="1">
    <location>
        <begin position="188"/>
        <end position="207"/>
    </location>
</feature>
<feature type="transmembrane region" description="Helical" evidence="1">
    <location>
        <begin position="333"/>
        <end position="356"/>
    </location>
</feature>
<keyword evidence="3" id="KW-1185">Reference proteome</keyword>
<feature type="transmembrane region" description="Helical" evidence="1">
    <location>
        <begin position="227"/>
        <end position="245"/>
    </location>
</feature>
<sequence length="411" mass="45744">MATTSLSQTRIPQLGQVQVLGLAAAVIGIGVLVAGYFLNPTSFFESYIYGYYVAMTIPLGCLGFLMVQHLTGGAWGVTVRRMLEAGAATLPIMGLLFIPIALGYFDTYKSLGLAHPLYEWANPEIVTPGGAEFDPIIAHKVPWMSPLWVTARIAIFFVIWTALAYTLRGWSRQQDAGGDAKKLATRMRRLSGIGVALFVITVTFFSFDVAMSLDPHWFSTIYGAHYMANAGLMTLAFLAVMMSRVRDASLFREYVSVKPIHDIGKLMFAFTVLWTYMSYGQLVIIWSGDVAEFTPWYVHRTQHGWVFVALALMLFAFALPFFVLLFRGTKRNLSTLATIAGWIIVMRFVDMAWIVLPEFREHLWDITITDVAAPIGLIGLVVALFAANVQQAPLLPLRDPNMEQLQNSGHH</sequence>
<gene>
    <name evidence="2" type="ORF">A6A03_16200</name>
</gene>
<keyword evidence="1" id="KW-0812">Transmembrane</keyword>
<feature type="transmembrane region" description="Helical" evidence="1">
    <location>
        <begin position="266"/>
        <end position="286"/>
    </location>
</feature>
<feature type="transmembrane region" description="Helical" evidence="1">
    <location>
        <begin position="147"/>
        <end position="167"/>
    </location>
</feature>
<keyword evidence="1" id="KW-1133">Transmembrane helix</keyword>
<accession>A0A178M9D1</accession>
<proteinExistence type="predicted"/>
<feature type="transmembrane region" description="Helical" evidence="1">
    <location>
        <begin position="306"/>
        <end position="326"/>
    </location>
</feature>
<feature type="transmembrane region" description="Helical" evidence="1">
    <location>
        <begin position="20"/>
        <end position="38"/>
    </location>
</feature>
<feature type="transmembrane region" description="Helical" evidence="1">
    <location>
        <begin position="82"/>
        <end position="105"/>
    </location>
</feature>
<keyword evidence="1" id="KW-0472">Membrane</keyword>
<feature type="transmembrane region" description="Helical" evidence="1">
    <location>
        <begin position="50"/>
        <end position="70"/>
    </location>
</feature>
<feature type="transmembrane region" description="Helical" evidence="1">
    <location>
        <begin position="371"/>
        <end position="389"/>
    </location>
</feature>
<organism evidence="2 3">
    <name type="scientific">Chloroflexus islandicus</name>
    <dbReference type="NCBI Taxonomy" id="1707952"/>
    <lineage>
        <taxon>Bacteria</taxon>
        <taxon>Bacillati</taxon>
        <taxon>Chloroflexota</taxon>
        <taxon>Chloroflexia</taxon>
        <taxon>Chloroflexales</taxon>
        <taxon>Chloroflexineae</taxon>
        <taxon>Chloroflexaceae</taxon>
        <taxon>Chloroflexus</taxon>
    </lineage>
</organism>
<evidence type="ECO:0000256" key="1">
    <source>
        <dbReference type="SAM" id="Phobius"/>
    </source>
</evidence>
<dbReference type="RefSeq" id="WP_066788920.1">
    <property type="nucleotide sequence ID" value="NZ_LWQS01000063.1"/>
</dbReference>
<comment type="caution">
    <text evidence="2">The sequence shown here is derived from an EMBL/GenBank/DDBJ whole genome shotgun (WGS) entry which is preliminary data.</text>
</comment>
<dbReference type="PANTHER" id="PTHR43044">
    <property type="match status" value="1"/>
</dbReference>
<dbReference type="EMBL" id="LWQS01000063">
    <property type="protein sequence ID" value="OAN44645.1"/>
    <property type="molecule type" value="Genomic_DNA"/>
</dbReference>
<protein>
    <recommendedName>
        <fullName evidence="4">Quinol:cytochrome C oxidoreductase</fullName>
    </recommendedName>
</protein>
<dbReference type="AlphaFoldDB" id="A0A178M9D1"/>
<evidence type="ECO:0008006" key="4">
    <source>
        <dbReference type="Google" id="ProtNLM"/>
    </source>
</evidence>